<dbReference type="EMBL" id="LAZR01030048">
    <property type="protein sequence ID" value="KKL57781.1"/>
    <property type="molecule type" value="Genomic_DNA"/>
</dbReference>
<dbReference type="Pfam" id="PF19821">
    <property type="entry name" value="Phage_capsid_2"/>
    <property type="match status" value="1"/>
</dbReference>
<sequence>MSTQIPIAFVDQVSANILMLSQQKPAKIRMTCRTEPVTGDTMFVERIGPKDAQPRGARHGETPISDADHTRRQLTIVDYVVPADIIDKPDRLKMLIDPQSAYAQNQAFSLNRQIDDVIIAALGGNAFGGHTGGTTILHSAVGESRLIDSDGTIVAAGTVHADATETPLTIAKLLTCKEILDNAEIDPDRQRYFLTNPHNINQLMNTTEVKSADYNTVKALAQGKVDTFMAFKFIWSTRLATGADTAAIRSYAFAQDAIVLGVQSEPQVSIDVRPDLLNSTQIFSTLGIGATRVEGPAVVSIELDAA</sequence>
<accession>A0A0F9DVP9</accession>
<comment type="caution">
    <text evidence="1">The sequence shown here is derived from an EMBL/GenBank/DDBJ whole genome shotgun (WGS) entry which is preliminary data.</text>
</comment>
<protein>
    <recommendedName>
        <fullName evidence="2">Major capsid protein</fullName>
    </recommendedName>
</protein>
<organism evidence="1">
    <name type="scientific">marine sediment metagenome</name>
    <dbReference type="NCBI Taxonomy" id="412755"/>
    <lineage>
        <taxon>unclassified sequences</taxon>
        <taxon>metagenomes</taxon>
        <taxon>ecological metagenomes</taxon>
    </lineage>
</organism>
<dbReference type="AlphaFoldDB" id="A0A0F9DVP9"/>
<name>A0A0F9DVP9_9ZZZZ</name>
<proteinExistence type="predicted"/>
<dbReference type="InterPro" id="IPR045565">
    <property type="entry name" value="Phage_capsid_2"/>
</dbReference>
<reference evidence="1" key="1">
    <citation type="journal article" date="2015" name="Nature">
        <title>Complex archaea that bridge the gap between prokaryotes and eukaryotes.</title>
        <authorList>
            <person name="Spang A."/>
            <person name="Saw J.H."/>
            <person name="Jorgensen S.L."/>
            <person name="Zaremba-Niedzwiedzka K."/>
            <person name="Martijn J."/>
            <person name="Lind A.E."/>
            <person name="van Eijk R."/>
            <person name="Schleper C."/>
            <person name="Guy L."/>
            <person name="Ettema T.J."/>
        </authorList>
    </citation>
    <scope>NUCLEOTIDE SEQUENCE</scope>
</reference>
<gene>
    <name evidence="1" type="ORF">LCGC14_2231980</name>
</gene>
<evidence type="ECO:0000313" key="1">
    <source>
        <dbReference type="EMBL" id="KKL57781.1"/>
    </source>
</evidence>
<evidence type="ECO:0008006" key="2">
    <source>
        <dbReference type="Google" id="ProtNLM"/>
    </source>
</evidence>